<dbReference type="PANTHER" id="PTHR36509:SF3">
    <property type="entry name" value="SIGNAL PEPTIDE PROTEIN"/>
    <property type="match status" value="1"/>
</dbReference>
<gene>
    <name evidence="4" type="ORF">H8F01_03050</name>
</gene>
<dbReference type="Proteomes" id="UP000515873">
    <property type="component" value="Chromosome"/>
</dbReference>
<dbReference type="InterPro" id="IPR010621">
    <property type="entry name" value="DUF1214"/>
</dbReference>
<dbReference type="Pfam" id="PF06863">
    <property type="entry name" value="DUF1254"/>
    <property type="match status" value="1"/>
</dbReference>
<dbReference type="Gene3D" id="1.10.3360.10">
    <property type="entry name" value="VPA0735-like domain"/>
    <property type="match status" value="1"/>
</dbReference>
<evidence type="ECO:0000313" key="4">
    <source>
        <dbReference type="EMBL" id="QNK02159.1"/>
    </source>
</evidence>
<dbReference type="Gene3D" id="2.60.40.1610">
    <property type="entry name" value="Domain of unknown function DUF1254"/>
    <property type="match status" value="1"/>
</dbReference>
<dbReference type="SUPFAM" id="SSF160935">
    <property type="entry name" value="VPA0735-like"/>
    <property type="match status" value="1"/>
</dbReference>
<dbReference type="AlphaFoldDB" id="A0A7G8Q5V1"/>
<feature type="domain" description="DUF1254" evidence="3">
    <location>
        <begin position="95"/>
        <end position="205"/>
    </location>
</feature>
<dbReference type="InterPro" id="IPR037050">
    <property type="entry name" value="DUF1254_sf"/>
</dbReference>
<evidence type="ECO:0000259" key="2">
    <source>
        <dbReference type="Pfam" id="PF06742"/>
    </source>
</evidence>
<feature type="signal peptide" evidence="1">
    <location>
        <begin position="1"/>
        <end position="20"/>
    </location>
</feature>
<feature type="chain" id="PRO_5028991488" evidence="1">
    <location>
        <begin position="21"/>
        <end position="483"/>
    </location>
</feature>
<keyword evidence="5" id="KW-1185">Reference proteome</keyword>
<evidence type="ECO:0000313" key="5">
    <source>
        <dbReference type="Proteomes" id="UP000515873"/>
    </source>
</evidence>
<sequence>MRLKFALTALVACLATASFAESPPAATSYAFERGYPTAATTRLARDDADFQRAVTAYRFWYPTVSVEGIFNGNRAVGVEDNKAWGVAAAGPRQVGFTLNSDTPYGSGVLDLTNGPMVIDLPPGAYIGLVDDHNQGWVQDMGLPGPDAGKGGKYLFLPPGYTGKAPAGYHVSHSNSFKNLFAIRALPVGGDAQKALNALRAVKVYPLSTAAKPQPQEVVDLTSKALDSSSLKWEDNIQFWEQLSKIISAEAQVPQYLPMYGLLAELGIEKGKPFQPDARMKGILERAARAGRDQLLVSAFDSDRPDRINWPDRQWEWVGLVPGSAQFETPWGMDLEARDRWFAQAIVTSPAMFRRTAGAGSLYWMSVRDSKGTFLDGGKTYKLTIPQPVPGKLFWSVTIYDTQTRSQVQTDQDKAALRSLFELKDLPTNGPVDLYVGPTAPKGAENRWIKTSPGKGWFAYIRIYGPEQAAFDKSWKPGDFEEVK</sequence>
<dbReference type="Gene3D" id="2.60.120.600">
    <property type="entry name" value="Domain of unknown function DUF1214, C-terminal domain"/>
    <property type="match status" value="1"/>
</dbReference>
<keyword evidence="1" id="KW-0732">Signal</keyword>
<reference evidence="4 5" key="1">
    <citation type="submission" date="2020-08" db="EMBL/GenBank/DDBJ databases">
        <title>Dyella sp. G9 isolated from forest soil.</title>
        <authorList>
            <person name="Fu J."/>
            <person name="Qiu L."/>
        </authorList>
    </citation>
    <scope>NUCLEOTIDE SEQUENCE [LARGE SCALE GENOMIC DNA]</scope>
    <source>
        <strain evidence="4 5">G9</strain>
    </source>
</reference>
<dbReference type="KEGG" id="dtl:H8F01_03050"/>
<proteinExistence type="predicted"/>
<dbReference type="EMBL" id="CP060412">
    <property type="protein sequence ID" value="QNK02159.1"/>
    <property type="molecule type" value="Genomic_DNA"/>
</dbReference>
<dbReference type="InterPro" id="IPR037049">
    <property type="entry name" value="DUF1214_C_sf"/>
</dbReference>
<accession>A0A7G8Q5V1</accession>
<dbReference type="InterPro" id="IPR010679">
    <property type="entry name" value="DUF1254"/>
</dbReference>
<protein>
    <submittedName>
        <fullName evidence="4">DUF1254 domain-containing protein</fullName>
    </submittedName>
</protein>
<dbReference type="RefSeq" id="WP_187057616.1">
    <property type="nucleotide sequence ID" value="NZ_CP060412.1"/>
</dbReference>
<evidence type="ECO:0000256" key="1">
    <source>
        <dbReference type="SAM" id="SignalP"/>
    </source>
</evidence>
<dbReference type="PANTHER" id="PTHR36509">
    <property type="entry name" value="BLL3101 PROTEIN"/>
    <property type="match status" value="1"/>
</dbReference>
<name>A0A7G8Q5V1_9GAMM</name>
<evidence type="ECO:0000259" key="3">
    <source>
        <dbReference type="Pfam" id="PF06863"/>
    </source>
</evidence>
<feature type="domain" description="DUF1214" evidence="2">
    <location>
        <begin position="360"/>
        <end position="467"/>
    </location>
</feature>
<organism evidence="4 5">
    <name type="scientific">Dyella telluris</name>
    <dbReference type="NCBI Taxonomy" id="2763498"/>
    <lineage>
        <taxon>Bacteria</taxon>
        <taxon>Pseudomonadati</taxon>
        <taxon>Pseudomonadota</taxon>
        <taxon>Gammaproteobacteria</taxon>
        <taxon>Lysobacterales</taxon>
        <taxon>Rhodanobacteraceae</taxon>
        <taxon>Dyella</taxon>
    </lineage>
</organism>
<dbReference type="Pfam" id="PF06742">
    <property type="entry name" value="DUF1214"/>
    <property type="match status" value="1"/>
</dbReference>